<sequence>MSSIVFAEALSGAVSRSDAVQSAEERRASCVTTPISEVEVAWAKGLRECVSASRAELHRLQQDLRAAPEGADLEDVVFARDVARHAHINLLAVALAEHDERCIPPRVDALRQEAESLQGDLLAAPPQAVLVGSTLTKRLRLTKLCGPAEEAPTLLLEMSEWEKEAAHMRAELEDLRPHGGGQAPSVEELHSRHEAWEVTTDELLDAQHAKSKKRPPPDADDKVRSARHAVQKAERELRLERVRLATLVAAHFPELFAREPLLRLGAEADGDVLQDVLVERDLDHYTGPDGGSAKSHMLNAPNARHRVYRAVFDGEPCVLKEYELGDAKQWDKLRKEVRLLCGLRHPHIAALQAVFQQPGDSPVAYLQLAFYEGGDLSQWLEAQAPDMPRRKTVLQQLAQALQHMHTHGAAHGDIKLENVLISAQGTAHLADFELSREEQPQGSTTRFGVTTVGFTPQYVAPEMRSGAAPKPSAAADMYAFGVCALLACCPEGSYSFSPSGELQQWSREAAAHADVHLPALLDSLLLPAVSTEEALACRLSATQVLLHPFLDTTAEREEASRASEEAQQLLQAAQSEEETVRRKLHAEQQLVQRRLQWEAAEKRKQLAQAEEEMREKIDALRRDVQKREADIKGSERELNSKRREVQQREQAVKHAAGQLKEKEHDVAAKRRELTDDEKRVQAQVDKLQAEAAKKRKELEAEQKRLQTEQRRLANLQAEKRAQPSYWEKRLASKSADGFAVLSLDKSKDGSVWRALEGLLATDPQQLGHGRDCHHPWPTPASGTNRLRLACAWRLEHPALWEKYAAGQQQVLRDMKLLGRRRAGSTPGLPPKTARAASGLPALLLSEANETMLLHGTSPQVLLSILSTGPNERFSGSNAGTAFGDGTYFAEDAGKNDQYVALDAHHDSSSELHKRLYAHAHHPGKVFYLLACRVSLGHHVRTQQFGRAASSMDGGTKIFPVSFRELAAVPGVSPPVHHHSLLAEMGGAIGRYREFVVFHSEYIYPEYLLAYQRFSGQRGPVG</sequence>
<accession>A0A7S2H6M2</accession>
<evidence type="ECO:0000313" key="5">
    <source>
        <dbReference type="EMBL" id="CAD9481631.1"/>
    </source>
</evidence>
<feature type="region of interest" description="Disordered" evidence="2">
    <location>
        <begin position="624"/>
        <end position="679"/>
    </location>
</feature>
<name>A0A7S2H6M2_9EUKA</name>
<dbReference type="SUPFAM" id="SSF56112">
    <property type="entry name" value="Protein kinase-like (PK-like)"/>
    <property type="match status" value="1"/>
</dbReference>
<proteinExistence type="predicted"/>
<keyword evidence="1" id="KW-0328">Glycosyltransferase</keyword>
<dbReference type="GO" id="GO:0003950">
    <property type="term" value="F:NAD+ poly-ADP-ribosyltransferase activity"/>
    <property type="evidence" value="ECO:0007669"/>
    <property type="project" value="UniProtKB-UniRule"/>
</dbReference>
<dbReference type="GO" id="GO:0010506">
    <property type="term" value="P:regulation of autophagy"/>
    <property type="evidence" value="ECO:0007669"/>
    <property type="project" value="InterPro"/>
</dbReference>
<evidence type="ECO:0000259" key="3">
    <source>
        <dbReference type="PROSITE" id="PS50011"/>
    </source>
</evidence>
<dbReference type="InterPro" id="IPR045269">
    <property type="entry name" value="Atg1-like"/>
</dbReference>
<dbReference type="GO" id="GO:0005524">
    <property type="term" value="F:ATP binding"/>
    <property type="evidence" value="ECO:0007669"/>
    <property type="project" value="InterPro"/>
</dbReference>
<feature type="compositionally biased region" description="Basic and acidic residues" evidence="2">
    <location>
        <begin position="215"/>
        <end position="224"/>
    </location>
</feature>
<organism evidence="5">
    <name type="scientific">Haptolina brevifila</name>
    <dbReference type="NCBI Taxonomy" id="156173"/>
    <lineage>
        <taxon>Eukaryota</taxon>
        <taxon>Haptista</taxon>
        <taxon>Haptophyta</taxon>
        <taxon>Prymnesiophyceae</taxon>
        <taxon>Prymnesiales</taxon>
        <taxon>Prymnesiaceae</taxon>
        <taxon>Haptolina</taxon>
    </lineage>
</organism>
<dbReference type="Gene3D" id="3.90.228.10">
    <property type="match status" value="1"/>
</dbReference>
<reference evidence="5" key="1">
    <citation type="submission" date="2021-01" db="EMBL/GenBank/DDBJ databases">
        <authorList>
            <person name="Corre E."/>
            <person name="Pelletier E."/>
            <person name="Niang G."/>
            <person name="Scheremetjew M."/>
            <person name="Finn R."/>
            <person name="Kale V."/>
            <person name="Holt S."/>
            <person name="Cochrane G."/>
            <person name="Meng A."/>
            <person name="Brown T."/>
            <person name="Cohen L."/>
        </authorList>
    </citation>
    <scope>NUCLEOTIDE SEQUENCE</scope>
    <source>
        <strain evidence="5">UTEX LB 985</strain>
    </source>
</reference>
<dbReference type="Pfam" id="PF00069">
    <property type="entry name" value="Pkinase"/>
    <property type="match status" value="1"/>
</dbReference>
<dbReference type="PROSITE" id="PS51059">
    <property type="entry name" value="PARP_CATALYTIC"/>
    <property type="match status" value="1"/>
</dbReference>
<dbReference type="Gene3D" id="1.10.510.10">
    <property type="entry name" value="Transferase(Phosphotransferase) domain 1"/>
    <property type="match status" value="1"/>
</dbReference>
<feature type="compositionally biased region" description="Basic and acidic residues" evidence="2">
    <location>
        <begin position="659"/>
        <end position="679"/>
    </location>
</feature>
<dbReference type="EC" id="2.4.2.-" evidence="1"/>
<dbReference type="SMART" id="SM00220">
    <property type="entry name" value="S_TKc"/>
    <property type="match status" value="1"/>
</dbReference>
<dbReference type="CDD" id="cd00180">
    <property type="entry name" value="PKc"/>
    <property type="match status" value="1"/>
</dbReference>
<feature type="region of interest" description="Disordered" evidence="2">
    <location>
        <begin position="207"/>
        <end position="229"/>
    </location>
</feature>
<keyword evidence="1" id="KW-0808">Transferase</keyword>
<dbReference type="InterPro" id="IPR000719">
    <property type="entry name" value="Prot_kinase_dom"/>
</dbReference>
<evidence type="ECO:0000256" key="2">
    <source>
        <dbReference type="SAM" id="MobiDB-lite"/>
    </source>
</evidence>
<dbReference type="EMBL" id="HBGU01046240">
    <property type="protein sequence ID" value="CAD9481631.1"/>
    <property type="molecule type" value="Transcribed_RNA"/>
</dbReference>
<dbReference type="InterPro" id="IPR011009">
    <property type="entry name" value="Kinase-like_dom_sf"/>
</dbReference>
<keyword evidence="1" id="KW-0520">NAD</keyword>
<gene>
    <name evidence="5" type="ORF">CBRE1094_LOCUS25177</name>
</gene>
<dbReference type="GO" id="GO:0005737">
    <property type="term" value="C:cytoplasm"/>
    <property type="evidence" value="ECO:0007669"/>
    <property type="project" value="TreeGrafter"/>
</dbReference>
<dbReference type="AlphaFoldDB" id="A0A7S2H6M2"/>
<feature type="domain" description="Protein kinase" evidence="3">
    <location>
        <begin position="258"/>
        <end position="550"/>
    </location>
</feature>
<dbReference type="Pfam" id="PF00644">
    <property type="entry name" value="PARP"/>
    <property type="match status" value="1"/>
</dbReference>
<dbReference type="GO" id="GO:0004674">
    <property type="term" value="F:protein serine/threonine kinase activity"/>
    <property type="evidence" value="ECO:0007669"/>
    <property type="project" value="InterPro"/>
</dbReference>
<dbReference type="InterPro" id="IPR012317">
    <property type="entry name" value="Poly(ADP-ribose)pol_cat_dom"/>
</dbReference>
<dbReference type="PROSITE" id="PS50011">
    <property type="entry name" value="PROTEIN_KINASE_DOM"/>
    <property type="match status" value="1"/>
</dbReference>
<dbReference type="PANTHER" id="PTHR24348">
    <property type="entry name" value="SERINE/THREONINE-PROTEIN KINASE UNC-51-RELATED"/>
    <property type="match status" value="1"/>
</dbReference>
<evidence type="ECO:0000259" key="4">
    <source>
        <dbReference type="PROSITE" id="PS51059"/>
    </source>
</evidence>
<dbReference type="SUPFAM" id="SSF56399">
    <property type="entry name" value="ADP-ribosylation"/>
    <property type="match status" value="1"/>
</dbReference>
<feature type="compositionally biased region" description="Basic and acidic residues" evidence="2">
    <location>
        <begin position="624"/>
        <end position="652"/>
    </location>
</feature>
<feature type="domain" description="PARP catalytic" evidence="4">
    <location>
        <begin position="714"/>
        <end position="1019"/>
    </location>
</feature>
<protein>
    <recommendedName>
        <fullName evidence="1">Poly [ADP-ribose] polymerase</fullName>
        <shortName evidence="1">PARP</shortName>
        <ecNumber evidence="1">2.4.2.-</ecNumber>
    </recommendedName>
</protein>
<evidence type="ECO:0000256" key="1">
    <source>
        <dbReference type="RuleBase" id="RU362114"/>
    </source>
</evidence>